<sequence length="68" mass="8279">MFAVNQANKRILLIRNGWKLCRSANRQEDYWYEHTRNISVWDKYATLYTTNDGVLMVFDNKMTYQVRK</sequence>
<proteinExistence type="predicted"/>
<dbReference type="EMBL" id="MN739050">
    <property type="protein sequence ID" value="QHS86001.1"/>
    <property type="molecule type" value="Genomic_DNA"/>
</dbReference>
<reference evidence="1" key="1">
    <citation type="journal article" date="2020" name="Nature">
        <title>Giant virus diversity and host interactions through global metagenomics.</title>
        <authorList>
            <person name="Schulz F."/>
            <person name="Roux S."/>
            <person name="Paez-Espino D."/>
            <person name="Jungbluth S."/>
            <person name="Walsh D.A."/>
            <person name="Denef V.J."/>
            <person name="McMahon K.D."/>
            <person name="Konstantinidis K.T."/>
            <person name="Eloe-Fadrosh E.A."/>
            <person name="Kyrpides N.C."/>
            <person name="Woyke T."/>
        </authorList>
    </citation>
    <scope>NUCLEOTIDE SEQUENCE</scope>
    <source>
        <strain evidence="1">GVMAG-M-3300009185-7</strain>
    </source>
</reference>
<protein>
    <submittedName>
        <fullName evidence="1">Uncharacterized protein</fullName>
    </submittedName>
</protein>
<evidence type="ECO:0000313" key="1">
    <source>
        <dbReference type="EMBL" id="QHS86001.1"/>
    </source>
</evidence>
<dbReference type="AlphaFoldDB" id="A0A6C0B2J2"/>
<organism evidence="1">
    <name type="scientific">viral metagenome</name>
    <dbReference type="NCBI Taxonomy" id="1070528"/>
    <lineage>
        <taxon>unclassified sequences</taxon>
        <taxon>metagenomes</taxon>
        <taxon>organismal metagenomes</taxon>
    </lineage>
</organism>
<accession>A0A6C0B2J2</accession>
<name>A0A6C0B2J2_9ZZZZ</name>